<name>T1CCH1_9ZZZZ</name>
<reference evidence="2" key="1">
    <citation type="submission" date="2013-08" db="EMBL/GenBank/DDBJ databases">
        <authorList>
            <person name="Mendez C."/>
            <person name="Richter M."/>
            <person name="Ferrer M."/>
            <person name="Sanchez J."/>
        </authorList>
    </citation>
    <scope>NUCLEOTIDE SEQUENCE</scope>
</reference>
<dbReference type="EMBL" id="AUZX01001004">
    <property type="protein sequence ID" value="EQD80027.1"/>
    <property type="molecule type" value="Genomic_DNA"/>
</dbReference>
<dbReference type="PANTHER" id="PTHR30595:SF6">
    <property type="entry name" value="SCHLAFEN ALBA-2 DOMAIN-CONTAINING PROTEIN"/>
    <property type="match status" value="1"/>
</dbReference>
<feature type="non-terminal residue" evidence="2">
    <location>
        <position position="202"/>
    </location>
</feature>
<dbReference type="InterPro" id="IPR007421">
    <property type="entry name" value="Schlafen_AlbA_2_dom"/>
</dbReference>
<evidence type="ECO:0000259" key="1">
    <source>
        <dbReference type="Pfam" id="PF04326"/>
    </source>
</evidence>
<evidence type="ECO:0000313" key="2">
    <source>
        <dbReference type="EMBL" id="EQD80027.1"/>
    </source>
</evidence>
<protein>
    <submittedName>
        <fullName evidence="2">Putative transcriptional regulator</fullName>
    </submittedName>
</protein>
<reference evidence="2" key="2">
    <citation type="journal article" date="2014" name="ISME J.">
        <title>Microbial stratification in low pH oxic and suboxic macroscopic growths along an acid mine drainage.</title>
        <authorList>
            <person name="Mendez-Garcia C."/>
            <person name="Mesa V."/>
            <person name="Sprenger R.R."/>
            <person name="Richter M."/>
            <person name="Diez M.S."/>
            <person name="Solano J."/>
            <person name="Bargiela R."/>
            <person name="Golyshina O.V."/>
            <person name="Manteca A."/>
            <person name="Ramos J.L."/>
            <person name="Gallego J.R."/>
            <person name="Llorente I."/>
            <person name="Martins Dos Santos V.A."/>
            <person name="Jensen O.N."/>
            <person name="Pelaez A.I."/>
            <person name="Sanchez J."/>
            <person name="Ferrer M."/>
        </authorList>
    </citation>
    <scope>NUCLEOTIDE SEQUENCE</scope>
</reference>
<dbReference type="AlphaFoldDB" id="T1CCH1"/>
<dbReference type="PANTHER" id="PTHR30595">
    <property type="entry name" value="GLPR-RELATED TRANSCRIPTIONAL REPRESSOR"/>
    <property type="match status" value="1"/>
</dbReference>
<proteinExistence type="predicted"/>
<dbReference type="InterPro" id="IPR038461">
    <property type="entry name" value="Schlafen_AlbA_2_dom_sf"/>
</dbReference>
<dbReference type="Pfam" id="PF04326">
    <property type="entry name" value="SLFN_AlbA_2"/>
    <property type="match status" value="1"/>
</dbReference>
<gene>
    <name evidence="2" type="ORF">B1A_01318</name>
</gene>
<accession>T1CCH1</accession>
<feature type="domain" description="Schlafen AlbA-2" evidence="1">
    <location>
        <begin position="14"/>
        <end position="125"/>
    </location>
</feature>
<organism evidence="2">
    <name type="scientific">mine drainage metagenome</name>
    <dbReference type="NCBI Taxonomy" id="410659"/>
    <lineage>
        <taxon>unclassified sequences</taxon>
        <taxon>metagenomes</taxon>
        <taxon>ecological metagenomes</taxon>
    </lineage>
</organism>
<comment type="caution">
    <text evidence="2">The sequence shown here is derived from an EMBL/GenBank/DDBJ whole genome shotgun (WGS) entry which is preliminary data.</text>
</comment>
<dbReference type="Gene3D" id="3.30.950.30">
    <property type="entry name" value="Schlafen, AAA domain"/>
    <property type="match status" value="1"/>
</dbReference>
<sequence>MTPEALHQLVQAGETLAVEFKSEERSPLNDRELIEAVVCLANRTSTEPSHLLLGVEDDGRVTGSRPHHGTTTDTAKLAALIANRTRPALSVYIEAVALGSKTVLVIEVPPQRQPVCTSDGVFLRRALGGDGKPACVPMDGFAVQSLQADRGLLDPSAQIVAGIRWVDLDPLEFERFRRSVRERRGRSDESLLELPDLELAKA</sequence>